<evidence type="ECO:0000313" key="1">
    <source>
        <dbReference type="EMBL" id="RJO61825.1"/>
    </source>
</evidence>
<proteinExistence type="predicted"/>
<organism evidence="1 2">
    <name type="scientific">candidate division WS5 bacterium</name>
    <dbReference type="NCBI Taxonomy" id="2093353"/>
    <lineage>
        <taxon>Bacteria</taxon>
        <taxon>candidate division WS5</taxon>
    </lineage>
</organism>
<gene>
    <name evidence="1" type="ORF">C4544_01725</name>
</gene>
<dbReference type="Gene3D" id="1.20.1440.60">
    <property type="entry name" value="23S rRNA-intervening sequence"/>
    <property type="match status" value="1"/>
</dbReference>
<protein>
    <submittedName>
        <fullName evidence="1">Four helix bundle protein</fullName>
    </submittedName>
</protein>
<comment type="caution">
    <text evidence="1">The sequence shown here is derived from an EMBL/GenBank/DDBJ whole genome shotgun (WGS) entry which is preliminary data.</text>
</comment>
<evidence type="ECO:0000313" key="2">
    <source>
        <dbReference type="Proteomes" id="UP000285655"/>
    </source>
</evidence>
<name>A0A419DFG3_9BACT</name>
<dbReference type="InterPro" id="IPR036583">
    <property type="entry name" value="23S_rRNA_IVS_sf"/>
</dbReference>
<dbReference type="SUPFAM" id="SSF158446">
    <property type="entry name" value="IVS-encoded protein-like"/>
    <property type="match status" value="1"/>
</dbReference>
<dbReference type="AlphaFoldDB" id="A0A419DFG3"/>
<accession>A0A419DFG3</accession>
<dbReference type="PANTHER" id="PTHR38471">
    <property type="entry name" value="FOUR HELIX BUNDLE PROTEIN"/>
    <property type="match status" value="1"/>
</dbReference>
<dbReference type="NCBIfam" id="NF008912">
    <property type="entry name" value="PRK12275.1-6"/>
    <property type="match status" value="1"/>
</dbReference>
<dbReference type="CDD" id="cd16377">
    <property type="entry name" value="23S_rRNA_IVP_like"/>
    <property type="match status" value="1"/>
</dbReference>
<dbReference type="Proteomes" id="UP000285655">
    <property type="component" value="Unassembled WGS sequence"/>
</dbReference>
<dbReference type="NCBIfam" id="TIGR02436">
    <property type="entry name" value="four helix bundle protein"/>
    <property type="match status" value="1"/>
</dbReference>
<dbReference type="PANTHER" id="PTHR38471:SF2">
    <property type="entry name" value="FOUR HELIX BUNDLE PROTEIN"/>
    <property type="match status" value="1"/>
</dbReference>
<sequence length="121" mass="13694">MAYSSFEDLEVWKRSCRMAVRIYEILRNCQDYGLKDQMTRAAVSIPSNIAEGAERNSRPDFIRFIHIAKGSAAELRTQLYIAHKISLINDTVQSEMVAELKEISAMLQALASSLKTQPLKT</sequence>
<dbReference type="InterPro" id="IPR012657">
    <property type="entry name" value="23S_rRNA-intervening_sequence"/>
</dbReference>
<dbReference type="Pfam" id="PF05635">
    <property type="entry name" value="23S_rRNA_IVP"/>
    <property type="match status" value="1"/>
</dbReference>
<reference evidence="1 2" key="1">
    <citation type="journal article" date="2017" name="ISME J.">
        <title>Energy and carbon metabolisms in a deep terrestrial subsurface fluid microbial community.</title>
        <authorList>
            <person name="Momper L."/>
            <person name="Jungbluth S.P."/>
            <person name="Lee M.D."/>
            <person name="Amend J.P."/>
        </authorList>
    </citation>
    <scope>NUCLEOTIDE SEQUENCE [LARGE SCALE GENOMIC DNA]</scope>
    <source>
        <strain evidence="1">SURF_29</strain>
    </source>
</reference>
<dbReference type="EMBL" id="QZJW01000009">
    <property type="protein sequence ID" value="RJO61825.1"/>
    <property type="molecule type" value="Genomic_DNA"/>
</dbReference>